<dbReference type="Proteomes" id="UP000719412">
    <property type="component" value="Unassembled WGS sequence"/>
</dbReference>
<evidence type="ECO:0000256" key="1">
    <source>
        <dbReference type="SAM" id="MobiDB-lite"/>
    </source>
</evidence>
<protein>
    <submittedName>
        <fullName evidence="2">Uncharacterized protein</fullName>
    </submittedName>
</protein>
<evidence type="ECO:0000313" key="3">
    <source>
        <dbReference type="Proteomes" id="UP000719412"/>
    </source>
</evidence>
<reference evidence="2" key="2">
    <citation type="submission" date="2021-08" db="EMBL/GenBank/DDBJ databases">
        <authorList>
            <person name="Eriksson T."/>
        </authorList>
    </citation>
    <scope>NUCLEOTIDE SEQUENCE</scope>
    <source>
        <strain evidence="2">Stoneville</strain>
        <tissue evidence="2">Whole head</tissue>
    </source>
</reference>
<accession>A0A8J6HCM6</accession>
<reference evidence="2" key="1">
    <citation type="journal article" date="2020" name="J Insects Food Feed">
        <title>The yellow mealworm (Tenebrio molitor) genome: a resource for the emerging insects as food and feed industry.</title>
        <authorList>
            <person name="Eriksson T."/>
            <person name="Andere A."/>
            <person name="Kelstrup H."/>
            <person name="Emery V."/>
            <person name="Picard C."/>
        </authorList>
    </citation>
    <scope>NUCLEOTIDE SEQUENCE</scope>
    <source>
        <strain evidence="2">Stoneville</strain>
        <tissue evidence="2">Whole head</tissue>
    </source>
</reference>
<gene>
    <name evidence="2" type="ORF">GEV33_010450</name>
</gene>
<comment type="caution">
    <text evidence="2">The sequence shown here is derived from an EMBL/GenBank/DDBJ whole genome shotgun (WGS) entry which is preliminary data.</text>
</comment>
<dbReference type="EMBL" id="JABDTM020026130">
    <property type="protein sequence ID" value="KAH0812339.1"/>
    <property type="molecule type" value="Genomic_DNA"/>
</dbReference>
<organism evidence="2 3">
    <name type="scientific">Tenebrio molitor</name>
    <name type="common">Yellow mealworm beetle</name>
    <dbReference type="NCBI Taxonomy" id="7067"/>
    <lineage>
        <taxon>Eukaryota</taxon>
        <taxon>Metazoa</taxon>
        <taxon>Ecdysozoa</taxon>
        <taxon>Arthropoda</taxon>
        <taxon>Hexapoda</taxon>
        <taxon>Insecta</taxon>
        <taxon>Pterygota</taxon>
        <taxon>Neoptera</taxon>
        <taxon>Endopterygota</taxon>
        <taxon>Coleoptera</taxon>
        <taxon>Polyphaga</taxon>
        <taxon>Cucujiformia</taxon>
        <taxon>Tenebrionidae</taxon>
        <taxon>Tenebrio</taxon>
    </lineage>
</organism>
<name>A0A8J6HCM6_TENMO</name>
<dbReference type="AlphaFoldDB" id="A0A8J6HCM6"/>
<proteinExistence type="predicted"/>
<sequence>MQMKPTAVKMFKKRKLQKNLPEINHPSKPTLVLSGASTAWRLFLRILTGSSVEVSSPRTTFTTVTLTIVSLSTERYLLAHEIQEFSKPLNIYFRRTPRKPDGKMIALLSIMSAPSEQMKQKENNDVPDGENVQETTTGENISGDLPTLNRKKRQLFDGSGRTNATMDGTEAEEFN</sequence>
<feature type="region of interest" description="Disordered" evidence="1">
    <location>
        <begin position="115"/>
        <end position="175"/>
    </location>
</feature>
<evidence type="ECO:0000313" key="2">
    <source>
        <dbReference type="EMBL" id="KAH0812339.1"/>
    </source>
</evidence>
<keyword evidence="3" id="KW-1185">Reference proteome</keyword>